<keyword evidence="6" id="KW-0732">Signal</keyword>
<proteinExistence type="predicted"/>
<dbReference type="InterPro" id="IPR001736">
    <property type="entry name" value="PLipase_D/transphosphatidylase"/>
</dbReference>
<evidence type="ECO:0000259" key="7">
    <source>
        <dbReference type="PROSITE" id="PS50035"/>
    </source>
</evidence>
<dbReference type="PANTHER" id="PTHR21248:SF12">
    <property type="entry name" value="CARDIOLIPIN SYNTHASE C"/>
    <property type="match status" value="1"/>
</dbReference>
<dbReference type="PROSITE" id="PS50035">
    <property type="entry name" value="PLD"/>
    <property type="match status" value="2"/>
</dbReference>
<evidence type="ECO:0000313" key="9">
    <source>
        <dbReference type="Proteomes" id="UP000239480"/>
    </source>
</evidence>
<dbReference type="GO" id="GO:0030572">
    <property type="term" value="F:phosphatidyltransferase activity"/>
    <property type="evidence" value="ECO:0007669"/>
    <property type="project" value="UniProtKB-ARBA"/>
</dbReference>
<evidence type="ECO:0000256" key="6">
    <source>
        <dbReference type="SAM" id="SignalP"/>
    </source>
</evidence>
<evidence type="ECO:0000256" key="3">
    <source>
        <dbReference type="ARBA" id="ARBA00018392"/>
    </source>
</evidence>
<dbReference type="InterPro" id="IPR025202">
    <property type="entry name" value="PLD-like_dom"/>
</dbReference>
<dbReference type="PROSITE" id="PS51257">
    <property type="entry name" value="PROKAR_LIPOPROTEIN"/>
    <property type="match status" value="1"/>
</dbReference>
<keyword evidence="9" id="KW-1185">Reference proteome</keyword>
<evidence type="ECO:0000256" key="1">
    <source>
        <dbReference type="ARBA" id="ARBA00003145"/>
    </source>
</evidence>
<protein>
    <recommendedName>
        <fullName evidence="3">Phospholipase D</fullName>
    </recommendedName>
    <alternativeName>
        <fullName evidence="5">Choline phosphatase</fullName>
    </alternativeName>
</protein>
<organism evidence="8 9">
    <name type="scientific">Aliiruegeria haliotis</name>
    <dbReference type="NCBI Taxonomy" id="1280846"/>
    <lineage>
        <taxon>Bacteria</taxon>
        <taxon>Pseudomonadati</taxon>
        <taxon>Pseudomonadota</taxon>
        <taxon>Alphaproteobacteria</taxon>
        <taxon>Rhodobacterales</taxon>
        <taxon>Roseobacteraceae</taxon>
        <taxon>Aliiruegeria</taxon>
    </lineage>
</organism>
<name>A0A2T0RXZ7_9RHOB</name>
<dbReference type="SMART" id="SM00155">
    <property type="entry name" value="PLDc"/>
    <property type="match status" value="2"/>
</dbReference>
<feature type="domain" description="PLD phosphodiesterase" evidence="7">
    <location>
        <begin position="402"/>
        <end position="429"/>
    </location>
</feature>
<evidence type="ECO:0000313" key="8">
    <source>
        <dbReference type="EMBL" id="PRY26055.1"/>
    </source>
</evidence>
<dbReference type="GO" id="GO:0005576">
    <property type="term" value="C:extracellular region"/>
    <property type="evidence" value="ECO:0007669"/>
    <property type="project" value="UniProtKB-SubCell"/>
</dbReference>
<dbReference type="PANTHER" id="PTHR21248">
    <property type="entry name" value="CARDIOLIPIN SYNTHASE"/>
    <property type="match status" value="1"/>
</dbReference>
<dbReference type="OrthoDB" id="9814092at2"/>
<evidence type="ECO:0000256" key="5">
    <source>
        <dbReference type="ARBA" id="ARBA00029594"/>
    </source>
</evidence>
<dbReference type="Proteomes" id="UP000239480">
    <property type="component" value="Unassembled WGS sequence"/>
</dbReference>
<sequence>MLLKITGPLALTAFVAFGACTHVPFDAPKTVSRAVSADPAEHAQSPVAKAVASNPGRAAVVPLPDGNDAFGARLQLIDDAKRAIDLQYFLIKPDEAGALLTTRLLRAADRGVRVRFLFDDALTTAKDRELALLDQHPNIELRVFNPLSRYSPTAVNYLLDFGRVNRRMHNKSLTVDGAQAIVGGRNVANEYFQINTSSEFADFDLYLAGPQVAQIGEAFDLYWNDPMAVPLANLHPGVRYDDLQETEAEIRAEAEQATAGIYARAVGSDYLDDVSVGRLVARTVPVTVEVDPPEKLRVPVPEGERRLAEALLRRMAAAESEVILLTPYFVPEDWGARFFRQLAERGVRVRIVTNSLASTNHPYVHAGYKRHRPALLASGVELYEVRADAMSVLGEVPEGADISLTMHTKIAVIDREDVFVGSMNFDPRSIKLNSEFGVFLTDRQVAGRLTDSLREALDDYTYKVSLAEDGSLQWAYLGAGGNELRRTEPDASGWRKFLAGVTALLPVEGQL</sequence>
<dbReference type="AlphaFoldDB" id="A0A2T0RXZ7"/>
<dbReference type="Gene3D" id="3.30.870.10">
    <property type="entry name" value="Endonuclease Chain A"/>
    <property type="match status" value="2"/>
</dbReference>
<comment type="caution">
    <text evidence="8">The sequence shown here is derived from an EMBL/GenBank/DDBJ whole genome shotgun (WGS) entry which is preliminary data.</text>
</comment>
<feature type="chain" id="PRO_5015783543" description="Phospholipase D" evidence="6">
    <location>
        <begin position="19"/>
        <end position="511"/>
    </location>
</feature>
<dbReference type="SUPFAM" id="SSF56024">
    <property type="entry name" value="Phospholipase D/nuclease"/>
    <property type="match status" value="2"/>
</dbReference>
<dbReference type="CDD" id="cd09113">
    <property type="entry name" value="PLDc_ymdC_like_2"/>
    <property type="match status" value="1"/>
</dbReference>
<reference evidence="8 9" key="1">
    <citation type="submission" date="2018-03" db="EMBL/GenBank/DDBJ databases">
        <title>Genomic Encyclopedia of Archaeal and Bacterial Type Strains, Phase II (KMG-II): from individual species to whole genera.</title>
        <authorList>
            <person name="Goeker M."/>
        </authorList>
    </citation>
    <scope>NUCLEOTIDE SEQUENCE [LARGE SCALE GENOMIC DNA]</scope>
    <source>
        <strain evidence="8 9">DSM 29328</strain>
    </source>
</reference>
<gene>
    <name evidence="8" type="ORF">CLV78_101148</name>
</gene>
<dbReference type="GO" id="GO:0032049">
    <property type="term" value="P:cardiolipin biosynthetic process"/>
    <property type="evidence" value="ECO:0007669"/>
    <property type="project" value="UniProtKB-ARBA"/>
</dbReference>
<feature type="signal peptide" evidence="6">
    <location>
        <begin position="1"/>
        <end position="18"/>
    </location>
</feature>
<comment type="function">
    <text evidence="1">Could be a virulence factor.</text>
</comment>
<keyword evidence="4" id="KW-0964">Secreted</keyword>
<feature type="domain" description="PLD phosphodiesterase" evidence="7">
    <location>
        <begin position="164"/>
        <end position="191"/>
    </location>
</feature>
<accession>A0A2T0RXZ7</accession>
<dbReference type="Pfam" id="PF13091">
    <property type="entry name" value="PLDc_2"/>
    <property type="match status" value="2"/>
</dbReference>
<evidence type="ECO:0000256" key="2">
    <source>
        <dbReference type="ARBA" id="ARBA00004613"/>
    </source>
</evidence>
<comment type="subcellular location">
    <subcellularLocation>
        <location evidence="2">Secreted</location>
    </subcellularLocation>
</comment>
<dbReference type="EMBL" id="PVTD01000001">
    <property type="protein sequence ID" value="PRY26055.1"/>
    <property type="molecule type" value="Genomic_DNA"/>
</dbReference>
<dbReference type="CDD" id="cd09111">
    <property type="entry name" value="PLDc_ymdC_like_1"/>
    <property type="match status" value="1"/>
</dbReference>
<dbReference type="RefSeq" id="WP_158263388.1">
    <property type="nucleotide sequence ID" value="NZ_PVTD01000001.1"/>
</dbReference>
<evidence type="ECO:0000256" key="4">
    <source>
        <dbReference type="ARBA" id="ARBA00022525"/>
    </source>
</evidence>